<feature type="domain" description="Peptidoglycan binding-like" evidence="1">
    <location>
        <begin position="35"/>
        <end position="68"/>
    </location>
</feature>
<dbReference type="InterPro" id="IPR039561">
    <property type="entry name" value="Peptidase_M15C"/>
</dbReference>
<proteinExistence type="predicted"/>
<dbReference type="Pfam" id="PF01471">
    <property type="entry name" value="PG_binding_1"/>
    <property type="match status" value="1"/>
</dbReference>
<sequence length="291" mass="31932">MARSSCFGPFELKSGDSDKKQIFGGHRRPNAASYVTALQEALRAVDIPLAIVDGQFGPGTEQALKMFQWCLTAHPYRRFNQSLVTDTCKVTQALSGRLDTQTASELNRWIAQGYVSTGDLIRLDSKQLDHVEVGVGFRVLSHVSVCEGDVVLSAAAADLLSTANKKAGERCVKLVLNQAFRVNGVPVSGAVVTPATRSQHLIGHAIDCNIVDGSNWNNSRTFAAGRQTEGATNFIDDMKNAGYRWGGNFSNPDTPHFDKRLNPYGDAYEFKFFFNQRIIANNHPIPLKNLN</sequence>
<comment type="caution">
    <text evidence="3">The sequence shown here is derived from an EMBL/GenBank/DDBJ whole genome shotgun (WGS) entry which is preliminary data.</text>
</comment>
<dbReference type="Proteomes" id="UP000753376">
    <property type="component" value="Unassembled WGS sequence"/>
</dbReference>
<keyword evidence="4" id="KW-1185">Reference proteome</keyword>
<organism evidence="3 4">
    <name type="scientific">Marinobacter salexigens</name>
    <dbReference type="NCBI Taxonomy" id="1925763"/>
    <lineage>
        <taxon>Bacteria</taxon>
        <taxon>Pseudomonadati</taxon>
        <taxon>Pseudomonadota</taxon>
        <taxon>Gammaproteobacteria</taxon>
        <taxon>Pseudomonadales</taxon>
        <taxon>Marinobacteraceae</taxon>
        <taxon>Marinobacter</taxon>
    </lineage>
</organism>
<gene>
    <name evidence="3" type="ORF">KO508_03855</name>
</gene>
<evidence type="ECO:0000313" key="4">
    <source>
        <dbReference type="Proteomes" id="UP000753376"/>
    </source>
</evidence>
<dbReference type="Pfam" id="PF13539">
    <property type="entry name" value="Peptidase_M15_4"/>
    <property type="match status" value="1"/>
</dbReference>
<feature type="domain" description="Peptidase M15C" evidence="2">
    <location>
        <begin position="195"/>
        <end position="258"/>
    </location>
</feature>
<accession>A0ABS6A4M3</accession>
<evidence type="ECO:0000259" key="1">
    <source>
        <dbReference type="Pfam" id="PF01471"/>
    </source>
</evidence>
<dbReference type="InterPro" id="IPR002477">
    <property type="entry name" value="Peptidoglycan-bd-like"/>
</dbReference>
<dbReference type="RefSeq" id="WP_216006985.1">
    <property type="nucleotide sequence ID" value="NZ_JAHKPV010000001.1"/>
</dbReference>
<reference evidence="3 4" key="1">
    <citation type="submission" date="2021-05" db="EMBL/GenBank/DDBJ databases">
        <title>Draft genomes of bacteria isolated from model marine particles.</title>
        <authorList>
            <person name="Datta M.S."/>
            <person name="Schwartzman J.A."/>
            <person name="Enke T.N."/>
            <person name="Saavedra J."/>
            <person name="Cermak N."/>
            <person name="Cordero O.X."/>
        </authorList>
    </citation>
    <scope>NUCLEOTIDE SEQUENCE [LARGE SCALE GENOMIC DNA]</scope>
    <source>
        <strain evidence="3 4">D2M19</strain>
    </source>
</reference>
<dbReference type="EMBL" id="JAHKPV010000001">
    <property type="protein sequence ID" value="MBU2873135.1"/>
    <property type="molecule type" value="Genomic_DNA"/>
</dbReference>
<evidence type="ECO:0000313" key="3">
    <source>
        <dbReference type="EMBL" id="MBU2873135.1"/>
    </source>
</evidence>
<evidence type="ECO:0000259" key="2">
    <source>
        <dbReference type="Pfam" id="PF13539"/>
    </source>
</evidence>
<protein>
    <submittedName>
        <fullName evidence="3">M15 family metallopeptidase</fullName>
    </submittedName>
</protein>
<name>A0ABS6A4M3_9GAMM</name>